<proteinExistence type="inferred from homology"/>
<evidence type="ECO:0000256" key="7">
    <source>
        <dbReference type="RuleBase" id="RU000304"/>
    </source>
</evidence>
<evidence type="ECO:0000256" key="8">
    <source>
        <dbReference type="SAM" id="MobiDB-lite"/>
    </source>
</evidence>
<keyword evidence="1 7" id="KW-0723">Serine/threonine-protein kinase</keyword>
<accession>A0A0P4W432</accession>
<dbReference type="Gene3D" id="1.10.510.10">
    <property type="entry name" value="Transferase(Phosphotransferase) domain 1"/>
    <property type="match status" value="1"/>
</dbReference>
<dbReference type="EMBL" id="GDRN01089482">
    <property type="protein sequence ID" value="JAI60651.1"/>
    <property type="molecule type" value="Transcribed_RNA"/>
</dbReference>
<dbReference type="AlphaFoldDB" id="A0A0P4W432"/>
<feature type="compositionally biased region" description="Basic and acidic residues" evidence="8">
    <location>
        <begin position="1"/>
        <end position="11"/>
    </location>
</feature>
<dbReference type="InterPro" id="IPR000719">
    <property type="entry name" value="Prot_kinase_dom"/>
</dbReference>
<dbReference type="Gene3D" id="3.30.200.20">
    <property type="entry name" value="Phosphorylase Kinase, domain 1"/>
    <property type="match status" value="1"/>
</dbReference>
<dbReference type="Pfam" id="PF07714">
    <property type="entry name" value="PK_Tyr_Ser-Thr"/>
    <property type="match status" value="1"/>
</dbReference>
<feature type="binding site" evidence="6">
    <location>
        <position position="216"/>
    </location>
    <ligand>
        <name>ATP</name>
        <dbReference type="ChEBI" id="CHEBI:30616"/>
    </ligand>
</feature>
<dbReference type="InterPro" id="IPR017441">
    <property type="entry name" value="Protein_kinase_ATP_BS"/>
</dbReference>
<evidence type="ECO:0000313" key="10">
    <source>
        <dbReference type="EMBL" id="JAI60651.1"/>
    </source>
</evidence>
<keyword evidence="5 6" id="KW-0067">ATP-binding</keyword>
<dbReference type="CDD" id="cd00180">
    <property type="entry name" value="PKc"/>
    <property type="match status" value="1"/>
</dbReference>
<organism evidence="10">
    <name type="scientific">Scylla olivacea</name>
    <name type="common">Orange mud crab</name>
    <name type="synonym">Cancer olivacea</name>
    <dbReference type="NCBI Taxonomy" id="85551"/>
    <lineage>
        <taxon>Eukaryota</taxon>
        <taxon>Metazoa</taxon>
        <taxon>Ecdysozoa</taxon>
        <taxon>Arthropoda</taxon>
        <taxon>Crustacea</taxon>
        <taxon>Multicrustacea</taxon>
        <taxon>Malacostraca</taxon>
        <taxon>Eumalacostraca</taxon>
        <taxon>Eucarida</taxon>
        <taxon>Decapoda</taxon>
        <taxon>Pleocyemata</taxon>
        <taxon>Brachyura</taxon>
        <taxon>Eubrachyura</taxon>
        <taxon>Portunoidea</taxon>
        <taxon>Portunidae</taxon>
        <taxon>Portuninae</taxon>
        <taxon>Scylla</taxon>
    </lineage>
</organism>
<evidence type="ECO:0000256" key="1">
    <source>
        <dbReference type="ARBA" id="ARBA00022527"/>
    </source>
</evidence>
<evidence type="ECO:0000256" key="2">
    <source>
        <dbReference type="ARBA" id="ARBA00022679"/>
    </source>
</evidence>
<sequence length="437" mass="48212">MMRDPTTRDPARNVATKRPAAYEEAPQQCKKKRKDMRGWRVTVLSPTAGKLFCPADPPTGQGPQPCPGGPAKKRTAEASPHQPKRLKKESEQRVSAALHAADERKTNHTGFKMPVATRHPAVKRRASPSPEPRLMKKAKNRGEEGNAHIQPASKLHGTDSIEERARRYLAHIGVRLLKEKTVRKMISSGSQGLGAGSYGSCCKGVDPHAGKEVVIKTFLKNALRSLVTEAKCLQRLQGHGMQRLVGVCLETRQLVTRFAGQTAADYFHSGACFTHALRVILQVARAVRSVNEEGYTHNDIKSNNVCVKQATSGPKATLIDLGLAEPVGTRGFYKTDGDIAAKQRKYPWIAPELLRDSHPCSAASDVFSVAWFILRVPGWQDRPVAGPAMWRFKEWVKKARRPLPEQRPSLDALIQVIKQLHTEMASSVPACRCSCAR</sequence>
<dbReference type="PANTHER" id="PTHR44329">
    <property type="entry name" value="SERINE/THREONINE-PROTEIN KINASE TNNI3K-RELATED"/>
    <property type="match status" value="1"/>
</dbReference>
<dbReference type="SMART" id="SM00220">
    <property type="entry name" value="S_TKc"/>
    <property type="match status" value="1"/>
</dbReference>
<dbReference type="SUPFAM" id="SSF56112">
    <property type="entry name" value="Protein kinase-like (PK-like)"/>
    <property type="match status" value="1"/>
</dbReference>
<dbReference type="GO" id="GO:0004674">
    <property type="term" value="F:protein serine/threonine kinase activity"/>
    <property type="evidence" value="ECO:0007669"/>
    <property type="project" value="UniProtKB-KW"/>
</dbReference>
<evidence type="ECO:0000256" key="5">
    <source>
        <dbReference type="ARBA" id="ARBA00022840"/>
    </source>
</evidence>
<keyword evidence="2" id="KW-0808">Transferase</keyword>
<dbReference type="InterPro" id="IPR011009">
    <property type="entry name" value="Kinase-like_dom_sf"/>
</dbReference>
<dbReference type="PROSITE" id="PS00107">
    <property type="entry name" value="PROTEIN_KINASE_ATP"/>
    <property type="match status" value="1"/>
</dbReference>
<feature type="domain" description="Protein kinase" evidence="9">
    <location>
        <begin position="187"/>
        <end position="437"/>
    </location>
</feature>
<reference evidence="10" key="1">
    <citation type="submission" date="2015-09" db="EMBL/GenBank/DDBJ databases">
        <title>Scylla olivacea transcriptome.</title>
        <authorList>
            <person name="Ikhwanuddin M."/>
        </authorList>
    </citation>
    <scope>NUCLEOTIDE SEQUENCE</scope>
</reference>
<keyword evidence="4" id="KW-0418">Kinase</keyword>
<dbReference type="InterPro" id="IPR051681">
    <property type="entry name" value="Ser/Thr_Kinases-Pseudokinases"/>
</dbReference>
<comment type="similarity">
    <text evidence="7">Belongs to the protein kinase superfamily.</text>
</comment>
<keyword evidence="3 6" id="KW-0547">Nucleotide-binding</keyword>
<name>A0A0P4W432_SCYOL</name>
<dbReference type="PROSITE" id="PS00108">
    <property type="entry name" value="PROTEIN_KINASE_ST"/>
    <property type="match status" value="1"/>
</dbReference>
<evidence type="ECO:0000256" key="6">
    <source>
        <dbReference type="PROSITE-ProRule" id="PRU10141"/>
    </source>
</evidence>
<dbReference type="PROSITE" id="PS50011">
    <property type="entry name" value="PROTEIN_KINASE_DOM"/>
    <property type="match status" value="1"/>
</dbReference>
<dbReference type="InterPro" id="IPR001245">
    <property type="entry name" value="Ser-Thr/Tyr_kinase_cat_dom"/>
</dbReference>
<dbReference type="GO" id="GO:0006950">
    <property type="term" value="P:response to stress"/>
    <property type="evidence" value="ECO:0007669"/>
    <property type="project" value="UniProtKB-ARBA"/>
</dbReference>
<evidence type="ECO:0000256" key="3">
    <source>
        <dbReference type="ARBA" id="ARBA00022741"/>
    </source>
</evidence>
<dbReference type="InterPro" id="IPR008271">
    <property type="entry name" value="Ser/Thr_kinase_AS"/>
</dbReference>
<evidence type="ECO:0000256" key="4">
    <source>
        <dbReference type="ARBA" id="ARBA00022777"/>
    </source>
</evidence>
<evidence type="ECO:0000259" key="9">
    <source>
        <dbReference type="PROSITE" id="PS50011"/>
    </source>
</evidence>
<dbReference type="PANTHER" id="PTHR44329:SF288">
    <property type="entry name" value="MITOGEN-ACTIVATED PROTEIN KINASE KINASE KINASE 20"/>
    <property type="match status" value="1"/>
</dbReference>
<protein>
    <recommendedName>
        <fullName evidence="9">Protein kinase domain-containing protein</fullName>
    </recommendedName>
</protein>
<feature type="region of interest" description="Disordered" evidence="8">
    <location>
        <begin position="1"/>
        <end position="150"/>
    </location>
</feature>
<dbReference type="GO" id="GO:0005524">
    <property type="term" value="F:ATP binding"/>
    <property type="evidence" value="ECO:0007669"/>
    <property type="project" value="UniProtKB-UniRule"/>
</dbReference>